<dbReference type="Proteomes" id="UP000474676">
    <property type="component" value="Unassembled WGS sequence"/>
</dbReference>
<dbReference type="PANTHER" id="PTHR30349:SF64">
    <property type="entry name" value="PROPHAGE INTEGRASE INTD-RELATED"/>
    <property type="match status" value="1"/>
</dbReference>
<keyword evidence="4 6" id="KW-0238">DNA-binding</keyword>
<name>A0A6L5Y6I2_9FIRM</name>
<protein>
    <submittedName>
        <fullName evidence="9">Tyrosine-type recombinase/integrase</fullName>
    </submittedName>
</protein>
<dbReference type="InterPro" id="IPR010998">
    <property type="entry name" value="Integrase_recombinase_N"/>
</dbReference>
<comment type="function">
    <text evidence="1">Site-specific tyrosine recombinase, which acts by catalyzing the cutting and rejoining of the recombining DNA molecules.</text>
</comment>
<evidence type="ECO:0000259" key="7">
    <source>
        <dbReference type="PROSITE" id="PS51898"/>
    </source>
</evidence>
<dbReference type="InterPro" id="IPR011010">
    <property type="entry name" value="DNA_brk_join_enz"/>
</dbReference>
<feature type="domain" description="Tyr recombinase" evidence="7">
    <location>
        <begin position="112"/>
        <end position="293"/>
    </location>
</feature>
<dbReference type="Gene3D" id="1.10.150.130">
    <property type="match status" value="1"/>
</dbReference>
<evidence type="ECO:0000256" key="4">
    <source>
        <dbReference type="ARBA" id="ARBA00023125"/>
    </source>
</evidence>
<dbReference type="PROSITE" id="PS51898">
    <property type="entry name" value="TYR_RECOMBINASE"/>
    <property type="match status" value="1"/>
</dbReference>
<dbReference type="PANTHER" id="PTHR30349">
    <property type="entry name" value="PHAGE INTEGRASE-RELATED"/>
    <property type="match status" value="1"/>
</dbReference>
<evidence type="ECO:0000256" key="3">
    <source>
        <dbReference type="ARBA" id="ARBA00022908"/>
    </source>
</evidence>
<evidence type="ECO:0000313" key="10">
    <source>
        <dbReference type="Proteomes" id="UP000474676"/>
    </source>
</evidence>
<dbReference type="GeneID" id="303115209"/>
<feature type="domain" description="Core-binding (CB)" evidence="8">
    <location>
        <begin position="12"/>
        <end position="94"/>
    </location>
</feature>
<dbReference type="Pfam" id="PF13495">
    <property type="entry name" value="Phage_int_SAM_4"/>
    <property type="match status" value="1"/>
</dbReference>
<dbReference type="EMBL" id="VUMZ01000006">
    <property type="protein sequence ID" value="MST52193.1"/>
    <property type="molecule type" value="Genomic_DNA"/>
</dbReference>
<dbReference type="GO" id="GO:0006310">
    <property type="term" value="P:DNA recombination"/>
    <property type="evidence" value="ECO:0007669"/>
    <property type="project" value="UniProtKB-KW"/>
</dbReference>
<dbReference type="Gene3D" id="1.10.443.10">
    <property type="entry name" value="Intergrase catalytic core"/>
    <property type="match status" value="1"/>
</dbReference>
<keyword evidence="10" id="KW-1185">Reference proteome</keyword>
<dbReference type="InterPro" id="IPR050090">
    <property type="entry name" value="Tyrosine_recombinase_XerCD"/>
</dbReference>
<dbReference type="Pfam" id="PF00589">
    <property type="entry name" value="Phage_integrase"/>
    <property type="match status" value="1"/>
</dbReference>
<dbReference type="InterPro" id="IPR013762">
    <property type="entry name" value="Integrase-like_cat_sf"/>
</dbReference>
<dbReference type="PROSITE" id="PS51900">
    <property type="entry name" value="CB"/>
    <property type="match status" value="1"/>
</dbReference>
<comment type="caution">
    <text evidence="9">The sequence shown here is derived from an EMBL/GenBank/DDBJ whole genome shotgun (WGS) entry which is preliminary data.</text>
</comment>
<keyword evidence="5" id="KW-0233">DNA recombination</keyword>
<evidence type="ECO:0000256" key="6">
    <source>
        <dbReference type="PROSITE-ProRule" id="PRU01248"/>
    </source>
</evidence>
<comment type="similarity">
    <text evidence="2">Belongs to the 'phage' integrase family.</text>
</comment>
<reference evidence="9 10" key="1">
    <citation type="submission" date="2019-08" db="EMBL/GenBank/DDBJ databases">
        <title>In-depth cultivation of the pig gut microbiome towards novel bacterial diversity and tailored functional studies.</title>
        <authorList>
            <person name="Wylensek D."/>
            <person name="Hitch T.C.A."/>
            <person name="Clavel T."/>
        </authorList>
    </citation>
    <scope>NUCLEOTIDE SEQUENCE [LARGE SCALE GENOMIC DNA]</scope>
    <source>
        <strain evidence="9 10">WCA-MUC-591-APC-3H</strain>
    </source>
</reference>
<sequence>MRHKITFKKENITPDSAVEEFLENKRLMGLSKATLTTYCDHLNMFLTAVSCDSMDDITQQSISQFVSFMMDRNVTGQTINSYLRTIRVFLRWSAGKEYLGEIKVTMVRSDRKLKDTYTDAELRLLLGHKPKKKEGFRVYQIWVLENYLLATGNRIGSALGLQIQDIDLTEATVRLRRTKGRRQQIIPLQDSLVAILAEYLSVRGGNAEDYVFCNVYGGQGDRRTFQEAVHDYNIRHGVAKTSCHLFRHTFTKKCVLAGVSLPTIQRMLGHKDITTTQNYINLVVSDMQIDMKNIDILNSFRHDKIQL</sequence>
<dbReference type="GO" id="GO:0003677">
    <property type="term" value="F:DNA binding"/>
    <property type="evidence" value="ECO:0007669"/>
    <property type="project" value="UniProtKB-UniRule"/>
</dbReference>
<proteinExistence type="inferred from homology"/>
<evidence type="ECO:0000256" key="2">
    <source>
        <dbReference type="ARBA" id="ARBA00008857"/>
    </source>
</evidence>
<gene>
    <name evidence="9" type="ORF">FYJ64_07705</name>
</gene>
<evidence type="ECO:0000256" key="5">
    <source>
        <dbReference type="ARBA" id="ARBA00023172"/>
    </source>
</evidence>
<keyword evidence="3" id="KW-0229">DNA integration</keyword>
<dbReference type="InterPro" id="IPR004107">
    <property type="entry name" value="Integrase_SAM-like_N"/>
</dbReference>
<evidence type="ECO:0000313" key="9">
    <source>
        <dbReference type="EMBL" id="MST52193.1"/>
    </source>
</evidence>
<dbReference type="InterPro" id="IPR044068">
    <property type="entry name" value="CB"/>
</dbReference>
<dbReference type="AlphaFoldDB" id="A0A6L5Y6I2"/>
<dbReference type="RefSeq" id="WP_154574609.1">
    <property type="nucleotide sequence ID" value="NZ_JBQHWT010000040.1"/>
</dbReference>
<dbReference type="GO" id="GO:0015074">
    <property type="term" value="P:DNA integration"/>
    <property type="evidence" value="ECO:0007669"/>
    <property type="project" value="UniProtKB-KW"/>
</dbReference>
<dbReference type="InterPro" id="IPR002104">
    <property type="entry name" value="Integrase_catalytic"/>
</dbReference>
<organism evidence="9 10">
    <name type="scientific">Hornefia butyriciproducens</name>
    <dbReference type="NCBI Taxonomy" id="2652293"/>
    <lineage>
        <taxon>Bacteria</taxon>
        <taxon>Bacillati</taxon>
        <taxon>Bacillota</taxon>
        <taxon>Clostridia</taxon>
        <taxon>Peptostreptococcales</taxon>
        <taxon>Anaerovoracaceae</taxon>
        <taxon>Hornefia</taxon>
    </lineage>
</organism>
<evidence type="ECO:0000259" key="8">
    <source>
        <dbReference type="PROSITE" id="PS51900"/>
    </source>
</evidence>
<evidence type="ECO:0000256" key="1">
    <source>
        <dbReference type="ARBA" id="ARBA00003283"/>
    </source>
</evidence>
<accession>A0A6L5Y6I2</accession>
<dbReference type="SUPFAM" id="SSF56349">
    <property type="entry name" value="DNA breaking-rejoining enzymes"/>
    <property type="match status" value="1"/>
</dbReference>